<dbReference type="OrthoDB" id="9994905at2759"/>
<dbReference type="Proteomes" id="UP000594262">
    <property type="component" value="Unplaced"/>
</dbReference>
<evidence type="ECO:0008006" key="8">
    <source>
        <dbReference type="Google" id="ProtNLM"/>
    </source>
</evidence>
<evidence type="ECO:0000313" key="7">
    <source>
        <dbReference type="Proteomes" id="UP000594262"/>
    </source>
</evidence>
<dbReference type="SUPFAM" id="SSF52540">
    <property type="entry name" value="P-loop containing nucleoside triphosphate hydrolases"/>
    <property type="match status" value="1"/>
</dbReference>
<dbReference type="Gene3D" id="1.10.10.440">
    <property type="entry name" value="FF domain"/>
    <property type="match status" value="2"/>
</dbReference>
<feature type="region of interest" description="Disordered" evidence="1">
    <location>
        <begin position="1758"/>
        <end position="1784"/>
    </location>
</feature>
<dbReference type="InterPro" id="IPR051978">
    <property type="entry name" value="Rho-GAP_domain"/>
</dbReference>
<evidence type="ECO:0000259" key="5">
    <source>
        <dbReference type="PROSITE" id="PS51853"/>
    </source>
</evidence>
<accession>A0A7M6DQA9</accession>
<evidence type="ECO:0000313" key="6">
    <source>
        <dbReference type="EnsemblMetazoa" id="CLYHEMP022067.1"/>
    </source>
</evidence>
<dbReference type="PANTHER" id="PTHR46005">
    <property type="entry name" value="RHO GTPASE-ACTIVATING PROTEIN 190"/>
    <property type="match status" value="1"/>
</dbReference>
<dbReference type="PROSITE" id="PS50238">
    <property type="entry name" value="RHOGAP"/>
    <property type="match status" value="1"/>
</dbReference>
<dbReference type="SMART" id="SM00324">
    <property type="entry name" value="RhoGAP"/>
    <property type="match status" value="1"/>
</dbReference>
<reference evidence="6" key="1">
    <citation type="submission" date="2021-01" db="UniProtKB">
        <authorList>
            <consortium name="EnsemblMetazoa"/>
        </authorList>
    </citation>
    <scope>IDENTIFICATION</scope>
</reference>
<dbReference type="Gene3D" id="3.40.50.300">
    <property type="entry name" value="P-loop containing nucleotide triphosphate hydrolases"/>
    <property type="match status" value="1"/>
</dbReference>
<dbReference type="InterPro" id="IPR045786">
    <property type="entry name" value="RhoGAP_pG1_pG2"/>
</dbReference>
<feature type="region of interest" description="Disordered" evidence="1">
    <location>
        <begin position="1808"/>
        <end position="1829"/>
    </location>
</feature>
<dbReference type="GO" id="GO:0005096">
    <property type="term" value="F:GTPase activator activity"/>
    <property type="evidence" value="ECO:0007669"/>
    <property type="project" value="TreeGrafter"/>
</dbReference>
<dbReference type="GeneID" id="136812847"/>
<feature type="compositionally biased region" description="Low complexity" evidence="1">
    <location>
        <begin position="1198"/>
        <end position="1210"/>
    </location>
</feature>
<feature type="compositionally biased region" description="Polar residues" evidence="1">
    <location>
        <begin position="1424"/>
        <end position="1442"/>
    </location>
</feature>
<dbReference type="Pfam" id="PF00620">
    <property type="entry name" value="RhoGAP"/>
    <property type="match status" value="1"/>
</dbReference>
<sequence length="1851" mass="208451">MSNKKSQKEFTICVVGLSGYDNQEKRLYGVGKSCFCNRLVRPAQDEYYTDHASVFSTSDFVGTVLNSDHFLYWGTAERNIENAETKGRIKIIEHTEFIDDASYSPLSKGGQLAAYTKRATSAKISSSGKMMYISRDQVALQNEFEEKQMEEKLQVDAFVCIYDVSTMLSKRTHYIQLQEEVLSNLLSNIAKTKKPAIIVASKCDKGDTQILQRAQNFVTNKKLNTQLVESSSELDVNVDYAFQVLWSLLDTKNKHRVKPKPLSYQEGLLIQNEKVSGLNKKYLNLIQRCATENSLLMSWKDFQALHGESSIFKEYILACGSDKAQLVFNQQAKKIKRHHEDKKLNEFLNKLPDALDELLPTIQSIEANDWKWENCQKAIKNHLLFDKWFQVLPQGVPWNSNDQLFKKTDRIPFDVLQVERSRACFDRHYKKLRESARKSRMKVEFRKLLELTLQIRPGTSWADASTWISNEESYKCLDEMERKVIFETYLREITYNAKTEFQELLFESANKFSKLNKESRPSESEMRELYEYLQDDSRYKDLENLDNARDILLFNHIALMQSPNRCLSGPEKCMDRRIQHVVEMTERRTTQNPYENEINRENEDELLNLLIIGKNGLGRELEEKIRVGSSSCEDVEYIIDGQIYGLNLKVHDVSQNSTTGASEVQSIITDFRPQGYLAIYSSPDSLRFIKECLKEIEEHENQTHTALPLIVLLANEAGTPESEIQFLRNEGHNLANSLQCIFLDYPYTVSLMDDRIHSSQVEDSLRGVFDIINKRSRPAGTPGGTDDYNCDVRILLCSMCGDEYSLELILSSMLQQNNCYSNPEKQDTIMLEAMVDGVKKTIAVTLGSYHRAYGLKNQMFHGFILVYSAKRLASLETLKAYVATLPRNVPVQVLAVTGSSSAASILFHKPDATYLLHDDTKLSTKLLQQQTSLNQANAFVNFFRDVCDKKTFTERILQGVKKRRLQEPLPDIPTISQTTPTPEPRVNGDGGSLAVDDDTYASINDFKTPGVDSPYVEVAISRSYIEKGSDSSRSSPDRRGSFVDKRRSRTSTCDSSSDVLLDTSHDQQRHDEGYGGEANDVSGMYAQVDKKKTFSYLKKLEQKVSSDDEDDEVIWKDNDAYLPVNDEYESIAKKMSDSPYATVPFLPKGHRGRIVSDYEKYNTLPLTRAHSDSQEPGATPGYRNSMHVALGRDQDAVSLSSKSKDSSGSLPELPTREKTSSMSSGGGETKSIWYIGDKKGGKKKKKNPAPIARPEDDENDDISDLRQKLEDALITSPTSATAPPTTSSKNKKNQQQGVKSPGKDGQRKSRSESNQSTSSLDPRNMSFMKKIMNKVSPNPSPVNSDVELDTTIDTPTTPKKRSGLSIRKRRQSPSHHNNQQNSSQPVITVDDSLTKERSNTLPTDSPRTTRSSKFGSLDNRGKSKSSIFKRTSELSPSENEWGSHTMDRRQSKKKKLTKSKHSKDDLDLPLGETTIDKKKRSNLGRSFRKAKSNLTKSKHGDSDMNLKAKQWEAMKQNQNKAKNQNSYFGKNLADIIPQCGLCPIFVEKAIKHVETNGMNTVGIYRQSGNKNDIKIIMDKFDADNNINLHELGISVHAVTGALKNFFNLLPEPLVPYEFGKKINTIMSIMDAEERLTKLGDMINQMPPVNHEVFLKTMCHLHRVSLSSSSNMMDTRNLQIVLYPTLMRPEFKSLSNISQNMNMALFVQTCIEQAERLFGVSNVQDMSVKITEAPSTSSLANILDESTTANITSNRLSSISITSTPQAPSGGEAGKNLPPSELNDSYELVHDEPSFSETVLAESGLESVVNSARSDGSSSKKKADSAKIDSVPVVVSSSTPTATEWKSFETAI</sequence>
<dbReference type="PANTHER" id="PTHR46005:SF4">
    <property type="entry name" value="RHO GTPASE-ACTIVATING PROTEIN 190"/>
    <property type="match status" value="1"/>
</dbReference>
<keyword evidence="7" id="KW-1185">Reference proteome</keyword>
<feature type="region of interest" description="Disordered" evidence="1">
    <location>
        <begin position="1026"/>
        <end position="1080"/>
    </location>
</feature>
<feature type="compositionally biased region" description="Low complexity" evidence="1">
    <location>
        <begin position="1374"/>
        <end position="1385"/>
    </location>
</feature>
<dbReference type="Pfam" id="PF19518">
    <property type="entry name" value="RhoGAP_pG1_pG2"/>
    <property type="match status" value="1"/>
</dbReference>
<evidence type="ECO:0000259" key="2">
    <source>
        <dbReference type="PROSITE" id="PS50238"/>
    </source>
</evidence>
<dbReference type="PROSITE" id="PS51676">
    <property type="entry name" value="FF"/>
    <property type="match status" value="1"/>
</dbReference>
<dbReference type="GO" id="GO:0005829">
    <property type="term" value="C:cytosol"/>
    <property type="evidence" value="ECO:0007669"/>
    <property type="project" value="TreeGrafter"/>
</dbReference>
<feature type="domain" description="Rho-GAP" evidence="2">
    <location>
        <begin position="1530"/>
        <end position="1717"/>
    </location>
</feature>
<dbReference type="CDD" id="cd00882">
    <property type="entry name" value="Ras_like_GTPase"/>
    <property type="match status" value="1"/>
</dbReference>
<feature type="domain" description="PG2 pseudoGTPase" evidence="5">
    <location>
        <begin position="793"/>
        <end position="952"/>
    </location>
</feature>
<organism evidence="6 7">
    <name type="scientific">Clytia hemisphaerica</name>
    <dbReference type="NCBI Taxonomy" id="252671"/>
    <lineage>
        <taxon>Eukaryota</taxon>
        <taxon>Metazoa</taxon>
        <taxon>Cnidaria</taxon>
        <taxon>Hydrozoa</taxon>
        <taxon>Hydroidolina</taxon>
        <taxon>Leptothecata</taxon>
        <taxon>Obeliida</taxon>
        <taxon>Clytiidae</taxon>
        <taxon>Clytia</taxon>
    </lineage>
</organism>
<dbReference type="PROSITE" id="PS51852">
    <property type="entry name" value="PG1"/>
    <property type="match status" value="1"/>
</dbReference>
<feature type="compositionally biased region" description="Basic residues" evidence="1">
    <location>
        <begin position="1450"/>
        <end position="1461"/>
    </location>
</feature>
<dbReference type="SMART" id="SM00441">
    <property type="entry name" value="FF"/>
    <property type="match status" value="2"/>
</dbReference>
<feature type="region of interest" description="Disordered" evidence="1">
    <location>
        <begin position="968"/>
        <end position="993"/>
    </location>
</feature>
<dbReference type="InterPro" id="IPR027417">
    <property type="entry name" value="P-loop_NTPase"/>
</dbReference>
<dbReference type="InterPro" id="IPR000198">
    <property type="entry name" value="RhoGAP_dom"/>
</dbReference>
<dbReference type="EnsemblMetazoa" id="CLYHEMT022067.1">
    <property type="protein sequence ID" value="CLYHEMP022067.1"/>
    <property type="gene ID" value="CLYHEMG022067"/>
</dbReference>
<dbReference type="InterPro" id="IPR057284">
    <property type="entry name" value="FF_RHG35_4th"/>
</dbReference>
<name>A0A7M6DQA9_9CNID</name>
<dbReference type="InterPro" id="IPR002713">
    <property type="entry name" value="FF_domain"/>
</dbReference>
<feature type="domain" description="FF" evidence="3">
    <location>
        <begin position="438"/>
        <end position="492"/>
    </location>
</feature>
<feature type="domain" description="PG1 pseudoGTPase" evidence="4">
    <location>
        <begin position="601"/>
        <end position="779"/>
    </location>
</feature>
<dbReference type="SUPFAM" id="SSF48350">
    <property type="entry name" value="GTPase activation domain, GAP"/>
    <property type="match status" value="1"/>
</dbReference>
<dbReference type="Gene3D" id="1.10.555.10">
    <property type="entry name" value="Rho GTPase activation protein"/>
    <property type="match status" value="1"/>
</dbReference>
<feature type="compositionally biased region" description="Basic residues" evidence="1">
    <location>
        <begin position="1358"/>
        <end position="1373"/>
    </location>
</feature>
<feature type="compositionally biased region" description="Low complexity" evidence="1">
    <location>
        <begin position="1275"/>
        <end position="1288"/>
    </location>
</feature>
<proteinExistence type="predicted"/>
<dbReference type="InterPro" id="IPR008936">
    <property type="entry name" value="Rho_GTPase_activation_prot"/>
</dbReference>
<evidence type="ECO:0000259" key="3">
    <source>
        <dbReference type="PROSITE" id="PS51676"/>
    </source>
</evidence>
<dbReference type="InterPro" id="IPR039007">
    <property type="entry name" value="pG1"/>
</dbReference>
<dbReference type="GO" id="GO:0008361">
    <property type="term" value="P:regulation of cell size"/>
    <property type="evidence" value="ECO:0007669"/>
    <property type="project" value="TreeGrafter"/>
</dbReference>
<dbReference type="InterPro" id="IPR039006">
    <property type="entry name" value="RhoGAP_pG2"/>
</dbReference>
<feature type="compositionally biased region" description="Basic and acidic residues" evidence="1">
    <location>
        <begin position="1063"/>
        <end position="1073"/>
    </location>
</feature>
<dbReference type="RefSeq" id="XP_066925474.1">
    <property type="nucleotide sequence ID" value="XM_067069373.1"/>
</dbReference>
<evidence type="ECO:0000259" key="4">
    <source>
        <dbReference type="PROSITE" id="PS51852"/>
    </source>
</evidence>
<dbReference type="SUPFAM" id="SSF81698">
    <property type="entry name" value="FF domain"/>
    <property type="match status" value="1"/>
</dbReference>
<dbReference type="Pfam" id="PF23083">
    <property type="entry name" value="FF_RHG35_4th"/>
    <property type="match status" value="1"/>
</dbReference>
<feature type="compositionally biased region" description="Polar residues" evidence="1">
    <location>
        <begin position="1399"/>
        <end position="1414"/>
    </location>
</feature>
<dbReference type="PROSITE" id="PS51853">
    <property type="entry name" value="PG2"/>
    <property type="match status" value="1"/>
</dbReference>
<feature type="compositionally biased region" description="Basic residues" evidence="1">
    <location>
        <begin position="1477"/>
        <end position="1491"/>
    </location>
</feature>
<feature type="compositionally biased region" description="Polar residues" evidence="1">
    <location>
        <begin position="1312"/>
        <end position="1321"/>
    </location>
</feature>
<feature type="region of interest" description="Disordered" evidence="1">
    <location>
        <begin position="1166"/>
        <end position="1185"/>
    </location>
</feature>
<dbReference type="InterPro" id="IPR036517">
    <property type="entry name" value="FF_domain_sf"/>
</dbReference>
<evidence type="ECO:0000256" key="1">
    <source>
        <dbReference type="SAM" id="MobiDB-lite"/>
    </source>
</evidence>
<feature type="region of interest" description="Disordered" evidence="1">
    <location>
        <begin position="1194"/>
        <end position="1502"/>
    </location>
</feature>
<protein>
    <recommendedName>
        <fullName evidence="8">Rho GTPase-activating protein 5</fullName>
    </recommendedName>
</protein>
<dbReference type="CDD" id="cd22207">
    <property type="entry name" value="pseudoGTPaseD_p190RhoGAP"/>
    <property type="match status" value="1"/>
</dbReference>
<dbReference type="GO" id="GO:0007266">
    <property type="term" value="P:Rho protein signal transduction"/>
    <property type="evidence" value="ECO:0007669"/>
    <property type="project" value="TreeGrafter"/>
</dbReference>
<feature type="compositionally biased region" description="Basic and acidic residues" evidence="1">
    <location>
        <begin position="1026"/>
        <end position="1045"/>
    </location>
</feature>
<feature type="compositionally biased region" description="Basic and acidic residues" evidence="1">
    <location>
        <begin position="1301"/>
        <end position="1311"/>
    </location>
</feature>